<dbReference type="InterPro" id="IPR019734">
    <property type="entry name" value="TPR_rpt"/>
</dbReference>
<dbReference type="SUPFAM" id="SSF48452">
    <property type="entry name" value="TPR-like"/>
    <property type="match status" value="2"/>
</dbReference>
<dbReference type="PROSITE" id="PS50293">
    <property type="entry name" value="TPR_REGION"/>
    <property type="match status" value="1"/>
</dbReference>
<gene>
    <name evidence="4" type="ORF">EPJ70_05610</name>
</gene>
<sequence>MGLFSDLIGGAINSAINYNDKEHFFKILCLVIYADSGNASESDVEVATDLYNTIFNEDMIAVQIYKKLKSIYQDMYNSNKSPEEIIEDIESGRIDRNKLKMFFICACYMSFANVEKISKKKLYMVYLIKDGFYLDDDEVNDAYIFAKNNFGINGMAYQNMVTAFESAFEYFENNEFEEDEEDNDDTYLSYGDKNISISTQKDEAIQNNEDMYNEDMEIEENNKKVEALIDLSKSYMDNSNYKASIEVLLEATKIRPNDYFIWSRLANSYSLDKQYDKAIDNYLKALELTVFDFPMKSLILSGLGGVYYKIGLHEEAIKALIKSIELNPNYKFTWTDLGKAYNDSGQYKKAIDSFLKSIEIDPAPNYSNTWGMLGGAYYNDGQYGKSIKALLKSLELNSDNYNWGTLSILGNSYYKNGQYDEAIDSSLKSIELAPNVDAWITLCKIYRENGNIKELENAVAKAKELNPNLDYDKLIMEDFYIVKFNLYNR</sequence>
<reference evidence="4 5" key="1">
    <citation type="journal article" date="1992" name="Lakartidningen">
        <title>[Penicillin V and not amoxicillin is the first choice preparation in acute otitis].</title>
        <authorList>
            <person name="Kamme C."/>
            <person name="Lundgren K."/>
            <person name="Prellner K."/>
        </authorList>
    </citation>
    <scope>NUCLEOTIDE SEQUENCE [LARGE SCALE GENOMIC DNA]</scope>
    <source>
        <strain evidence="4 5">PC3714II</strain>
    </source>
</reference>
<comment type="caution">
    <text evidence="4">The sequence shown here is derived from an EMBL/GenBank/DDBJ whole genome shotgun (WGS) entry which is preliminary data.</text>
</comment>
<dbReference type="AlphaFoldDB" id="A0A5C8F8X3"/>
<dbReference type="Pfam" id="PF13181">
    <property type="entry name" value="TPR_8"/>
    <property type="match status" value="4"/>
</dbReference>
<feature type="repeat" description="TPR" evidence="3">
    <location>
        <begin position="331"/>
        <end position="364"/>
    </location>
</feature>
<evidence type="ECO:0000313" key="5">
    <source>
        <dbReference type="Proteomes" id="UP000324574"/>
    </source>
</evidence>
<keyword evidence="2 3" id="KW-0802">TPR repeat</keyword>
<dbReference type="SMART" id="SM00028">
    <property type="entry name" value="TPR"/>
    <property type="match status" value="6"/>
</dbReference>
<keyword evidence="1" id="KW-0677">Repeat</keyword>
<feature type="repeat" description="TPR" evidence="3">
    <location>
        <begin position="297"/>
        <end position="330"/>
    </location>
</feature>
<dbReference type="PANTHER" id="PTHR44858:SF1">
    <property type="entry name" value="UDP-N-ACETYLGLUCOSAMINE--PEPTIDE N-ACETYLGLUCOSAMINYLTRANSFERASE SPINDLY-RELATED"/>
    <property type="match status" value="1"/>
</dbReference>
<evidence type="ECO:0000256" key="1">
    <source>
        <dbReference type="ARBA" id="ARBA00022737"/>
    </source>
</evidence>
<dbReference type="EMBL" id="SAYG01000006">
    <property type="protein sequence ID" value="TXJ45854.1"/>
    <property type="molecule type" value="Genomic_DNA"/>
</dbReference>
<dbReference type="InterPro" id="IPR011990">
    <property type="entry name" value="TPR-like_helical_dom_sf"/>
</dbReference>
<dbReference type="InterPro" id="IPR050498">
    <property type="entry name" value="Ycf3"/>
</dbReference>
<feature type="repeat" description="TPR" evidence="3">
    <location>
        <begin position="259"/>
        <end position="292"/>
    </location>
</feature>
<evidence type="ECO:0000256" key="3">
    <source>
        <dbReference type="PROSITE-ProRule" id="PRU00339"/>
    </source>
</evidence>
<accession>A0A5C8F8X3</accession>
<feature type="repeat" description="TPR" evidence="3">
    <location>
        <begin position="403"/>
        <end position="436"/>
    </location>
</feature>
<dbReference type="RefSeq" id="WP_147526445.1">
    <property type="nucleotide sequence ID" value="NZ_SAYG01000006.1"/>
</dbReference>
<evidence type="ECO:0000313" key="4">
    <source>
        <dbReference type="EMBL" id="TXJ45854.1"/>
    </source>
</evidence>
<dbReference type="Proteomes" id="UP000324574">
    <property type="component" value="Unassembled WGS sequence"/>
</dbReference>
<dbReference type="Gene3D" id="1.25.40.10">
    <property type="entry name" value="Tetratricopeptide repeat domain"/>
    <property type="match status" value="1"/>
</dbReference>
<name>A0A5C8F8X3_9SPIR</name>
<feature type="repeat" description="TPR" evidence="3">
    <location>
        <begin position="367"/>
        <end position="400"/>
    </location>
</feature>
<dbReference type="PROSITE" id="PS50005">
    <property type="entry name" value="TPR"/>
    <property type="match status" value="6"/>
</dbReference>
<proteinExistence type="predicted"/>
<feature type="repeat" description="TPR" evidence="3">
    <location>
        <begin position="225"/>
        <end position="258"/>
    </location>
</feature>
<protein>
    <submittedName>
        <fullName evidence="4">Tetratricopeptide repeat protein</fullName>
    </submittedName>
</protein>
<dbReference type="Pfam" id="PF13424">
    <property type="entry name" value="TPR_12"/>
    <property type="match status" value="1"/>
</dbReference>
<dbReference type="PANTHER" id="PTHR44858">
    <property type="entry name" value="TETRATRICOPEPTIDE REPEAT PROTEIN 6"/>
    <property type="match status" value="1"/>
</dbReference>
<organism evidence="4 5">
    <name type="scientific">Brachyspira aalborgi</name>
    <dbReference type="NCBI Taxonomy" id="29522"/>
    <lineage>
        <taxon>Bacteria</taxon>
        <taxon>Pseudomonadati</taxon>
        <taxon>Spirochaetota</taxon>
        <taxon>Spirochaetia</taxon>
        <taxon>Brachyspirales</taxon>
        <taxon>Brachyspiraceae</taxon>
        <taxon>Brachyspira</taxon>
    </lineage>
</organism>
<evidence type="ECO:0000256" key="2">
    <source>
        <dbReference type="ARBA" id="ARBA00022803"/>
    </source>
</evidence>